<keyword evidence="1" id="KW-0812">Transmembrane</keyword>
<dbReference type="EMBL" id="BTRK01000001">
    <property type="protein sequence ID" value="GMR29889.1"/>
    <property type="molecule type" value="Genomic_DNA"/>
</dbReference>
<evidence type="ECO:0000256" key="1">
    <source>
        <dbReference type="ARBA" id="ARBA00022692"/>
    </source>
</evidence>
<keyword evidence="4" id="KW-0472">Membrane</keyword>
<feature type="domain" description="LNR" evidence="8">
    <location>
        <begin position="51"/>
        <end position="88"/>
    </location>
</feature>
<evidence type="ECO:0000313" key="9">
    <source>
        <dbReference type="EMBL" id="GMR29889.1"/>
    </source>
</evidence>
<dbReference type="InterPro" id="IPR000800">
    <property type="entry name" value="Notch_dom"/>
</dbReference>
<dbReference type="GO" id="GO:0012505">
    <property type="term" value="C:endomembrane system"/>
    <property type="evidence" value="ECO:0007669"/>
    <property type="project" value="UniProtKB-SubCell"/>
</dbReference>
<evidence type="ECO:0000313" key="10">
    <source>
        <dbReference type="Proteomes" id="UP001328107"/>
    </source>
</evidence>
<feature type="domain" description="LNR" evidence="8">
    <location>
        <begin position="94"/>
        <end position="134"/>
    </location>
</feature>
<proteinExistence type="predicted"/>
<dbReference type="AlphaFoldDB" id="A0AAN4YY66"/>
<evidence type="ECO:0000256" key="2">
    <source>
        <dbReference type="ARBA" id="ARBA00022737"/>
    </source>
</evidence>
<protein>
    <recommendedName>
        <fullName evidence="8">LNR domain-containing protein</fullName>
    </recommendedName>
</protein>
<accession>A0AAN4YY66</accession>
<reference evidence="10" key="1">
    <citation type="submission" date="2022-10" db="EMBL/GenBank/DDBJ databases">
        <title>Genome assembly of Pristionchus species.</title>
        <authorList>
            <person name="Yoshida K."/>
            <person name="Sommer R.J."/>
        </authorList>
    </citation>
    <scope>NUCLEOTIDE SEQUENCE [LARGE SCALE GENOMIC DNA]</scope>
    <source>
        <strain evidence="10">RS5460</strain>
    </source>
</reference>
<gene>
    <name evidence="9" type="ORF">PMAYCL1PPCAC_00084</name>
</gene>
<evidence type="ECO:0000256" key="6">
    <source>
        <dbReference type="ARBA" id="ARBA00023180"/>
    </source>
</evidence>
<evidence type="ECO:0000256" key="5">
    <source>
        <dbReference type="ARBA" id="ARBA00023157"/>
    </source>
</evidence>
<organism evidence="9 10">
    <name type="scientific">Pristionchus mayeri</name>
    <dbReference type="NCBI Taxonomy" id="1317129"/>
    <lineage>
        <taxon>Eukaryota</taxon>
        <taxon>Metazoa</taxon>
        <taxon>Ecdysozoa</taxon>
        <taxon>Nematoda</taxon>
        <taxon>Chromadorea</taxon>
        <taxon>Rhabditida</taxon>
        <taxon>Rhabditina</taxon>
        <taxon>Diplogasteromorpha</taxon>
        <taxon>Diplogasteroidea</taxon>
        <taxon>Neodiplogasteridae</taxon>
        <taxon>Pristionchus</taxon>
    </lineage>
</organism>
<keyword evidence="2" id="KW-0677">Repeat</keyword>
<dbReference type="Gene3D" id="4.10.470.20">
    <property type="match status" value="2"/>
</dbReference>
<dbReference type="SUPFAM" id="SSF90193">
    <property type="entry name" value="Notch domain"/>
    <property type="match status" value="2"/>
</dbReference>
<dbReference type="Proteomes" id="UP001328107">
    <property type="component" value="Unassembled WGS sequence"/>
</dbReference>
<evidence type="ECO:0000256" key="7">
    <source>
        <dbReference type="ARBA" id="ARBA00046288"/>
    </source>
</evidence>
<evidence type="ECO:0000256" key="4">
    <source>
        <dbReference type="ARBA" id="ARBA00023136"/>
    </source>
</evidence>
<dbReference type="Pfam" id="PF00066">
    <property type="entry name" value="Notch"/>
    <property type="match status" value="2"/>
</dbReference>
<feature type="non-terminal residue" evidence="9">
    <location>
        <position position="1"/>
    </location>
</feature>
<evidence type="ECO:0000256" key="3">
    <source>
        <dbReference type="ARBA" id="ARBA00022989"/>
    </source>
</evidence>
<comment type="caution">
    <text evidence="9">The sequence shown here is derived from an EMBL/GenBank/DDBJ whole genome shotgun (WGS) entry which is preliminary data.</text>
</comment>
<keyword evidence="6" id="KW-0325">Glycoprotein</keyword>
<comment type="subcellular location">
    <subcellularLocation>
        <location evidence="7">Endomembrane system</location>
        <topology evidence="7">Single-pass type I membrane protein</topology>
    </subcellularLocation>
</comment>
<keyword evidence="3" id="KW-1133">Transmembrane helix</keyword>
<evidence type="ECO:0000259" key="8">
    <source>
        <dbReference type="SMART" id="SM00004"/>
    </source>
</evidence>
<name>A0AAN4YY66_9BILA</name>
<sequence length="135" mass="15008">KGDRCDEPIIDLCIGQSKISCDNKATCVTNSCKSFLGFGGERCENIVPLRGEHANSRCNTSCAAVFANMKCDENCNTAECFYDGLDCYEKPEIDEEEYSRMDLGSTNYLFHYGNGVCDKDCNSYQYGFDGGECEK</sequence>
<dbReference type="InterPro" id="IPR035993">
    <property type="entry name" value="Notch-like_dom_sf"/>
</dbReference>
<dbReference type="SMART" id="SM00004">
    <property type="entry name" value="NL"/>
    <property type="match status" value="2"/>
</dbReference>
<feature type="non-terminal residue" evidence="9">
    <location>
        <position position="135"/>
    </location>
</feature>
<keyword evidence="5" id="KW-1015">Disulfide bond</keyword>
<keyword evidence="10" id="KW-1185">Reference proteome</keyword>